<comment type="caution">
    <text evidence="1">The sequence shown here is derived from an EMBL/GenBank/DDBJ whole genome shotgun (WGS) entry which is preliminary data.</text>
</comment>
<sequence length="123" mass="14054">MLKSVLAAMPTYTMTCFKLPAGLNKRIQSALTRFWWDGSQENKRMCWVSWKKLTKSKREGGLGFRDLHHFNDALLAKISWRILTKPSCLLARVLTGKYCPEKNFLECDISTSASHGWRGICLG</sequence>
<gene>
    <name evidence="1" type="ORF">MERR_LOCUS4276</name>
</gene>
<dbReference type="PANTHER" id="PTHR33116:SF86">
    <property type="entry name" value="REVERSE TRANSCRIPTASE DOMAIN-CONTAINING PROTEIN"/>
    <property type="match status" value="1"/>
</dbReference>
<evidence type="ECO:0008006" key="3">
    <source>
        <dbReference type="Google" id="ProtNLM"/>
    </source>
</evidence>
<dbReference type="AlphaFoldDB" id="A0A6D2HUZ7"/>
<accession>A0A6D2HUZ7</accession>
<evidence type="ECO:0000313" key="2">
    <source>
        <dbReference type="Proteomes" id="UP000467841"/>
    </source>
</evidence>
<reference evidence="1" key="1">
    <citation type="submission" date="2020-01" db="EMBL/GenBank/DDBJ databases">
        <authorList>
            <person name="Mishra B."/>
        </authorList>
    </citation>
    <scope>NUCLEOTIDE SEQUENCE [LARGE SCALE GENOMIC DNA]</scope>
</reference>
<name>A0A6D2HUZ7_9BRAS</name>
<proteinExistence type="predicted"/>
<organism evidence="1 2">
    <name type="scientific">Microthlaspi erraticum</name>
    <dbReference type="NCBI Taxonomy" id="1685480"/>
    <lineage>
        <taxon>Eukaryota</taxon>
        <taxon>Viridiplantae</taxon>
        <taxon>Streptophyta</taxon>
        <taxon>Embryophyta</taxon>
        <taxon>Tracheophyta</taxon>
        <taxon>Spermatophyta</taxon>
        <taxon>Magnoliopsida</taxon>
        <taxon>eudicotyledons</taxon>
        <taxon>Gunneridae</taxon>
        <taxon>Pentapetalae</taxon>
        <taxon>rosids</taxon>
        <taxon>malvids</taxon>
        <taxon>Brassicales</taxon>
        <taxon>Brassicaceae</taxon>
        <taxon>Coluteocarpeae</taxon>
        <taxon>Microthlaspi</taxon>
    </lineage>
</organism>
<protein>
    <recommendedName>
        <fullName evidence="3">Reverse transcriptase zinc-binding domain-containing protein</fullName>
    </recommendedName>
</protein>
<keyword evidence="2" id="KW-1185">Reference proteome</keyword>
<dbReference type="EMBL" id="CACVBM020000277">
    <property type="protein sequence ID" value="CAA7017041.1"/>
    <property type="molecule type" value="Genomic_DNA"/>
</dbReference>
<dbReference type="Proteomes" id="UP000467841">
    <property type="component" value="Unassembled WGS sequence"/>
</dbReference>
<evidence type="ECO:0000313" key="1">
    <source>
        <dbReference type="EMBL" id="CAA7017041.1"/>
    </source>
</evidence>
<dbReference type="OrthoDB" id="1106043at2759"/>
<dbReference type="PANTHER" id="PTHR33116">
    <property type="entry name" value="REVERSE TRANSCRIPTASE ZINC-BINDING DOMAIN-CONTAINING PROTEIN-RELATED-RELATED"/>
    <property type="match status" value="1"/>
</dbReference>